<proteinExistence type="predicted"/>
<accession>A0A2G8SR69</accession>
<protein>
    <recommendedName>
        <fullName evidence="1">DUF6593 domain-containing protein</fullName>
    </recommendedName>
</protein>
<dbReference type="Pfam" id="PF20236">
    <property type="entry name" value="DUF6593"/>
    <property type="match status" value="1"/>
</dbReference>
<evidence type="ECO:0000259" key="1">
    <source>
        <dbReference type="Pfam" id="PF20236"/>
    </source>
</evidence>
<dbReference type="Proteomes" id="UP000230002">
    <property type="component" value="Unassembled WGS sequence"/>
</dbReference>
<sequence>MSNFGLPFFLEDTTGKLTGSEFVDLHNRMHLSLKQTLRDAHHSAYVIYDLSRRSATRGGLLVPLATLDFGSQNALGSIKIGDHDHIPMGHYLMKSAGSAVKSRKFKAADGQEYRWTLQTDGEWQCTNAKNNYHVATYSQKPAGEPQYPSSSGCMLTVEEAYPHLVGELLASLIVMRHIEKHNL</sequence>
<gene>
    <name evidence="2" type="ORF">GSI_01943</name>
</gene>
<evidence type="ECO:0000313" key="2">
    <source>
        <dbReference type="EMBL" id="PIL36281.1"/>
    </source>
</evidence>
<organism evidence="2 3">
    <name type="scientific">Ganoderma sinense ZZ0214-1</name>
    <dbReference type="NCBI Taxonomy" id="1077348"/>
    <lineage>
        <taxon>Eukaryota</taxon>
        <taxon>Fungi</taxon>
        <taxon>Dikarya</taxon>
        <taxon>Basidiomycota</taxon>
        <taxon>Agaricomycotina</taxon>
        <taxon>Agaricomycetes</taxon>
        <taxon>Polyporales</taxon>
        <taxon>Polyporaceae</taxon>
        <taxon>Ganoderma</taxon>
    </lineage>
</organism>
<dbReference type="InterPro" id="IPR046528">
    <property type="entry name" value="DUF6593"/>
</dbReference>
<keyword evidence="3" id="KW-1185">Reference proteome</keyword>
<name>A0A2G8SR69_9APHY</name>
<dbReference type="EMBL" id="AYKW01000002">
    <property type="protein sequence ID" value="PIL36281.1"/>
    <property type="molecule type" value="Genomic_DNA"/>
</dbReference>
<feature type="domain" description="DUF6593" evidence="1">
    <location>
        <begin position="61"/>
        <end position="178"/>
    </location>
</feature>
<reference evidence="2 3" key="1">
    <citation type="journal article" date="2015" name="Sci. Rep.">
        <title>Chromosome-level genome map provides insights into diverse defense mechanisms in the medicinal fungus Ganoderma sinense.</title>
        <authorList>
            <person name="Zhu Y."/>
            <person name="Xu J."/>
            <person name="Sun C."/>
            <person name="Zhou S."/>
            <person name="Xu H."/>
            <person name="Nelson D.R."/>
            <person name="Qian J."/>
            <person name="Song J."/>
            <person name="Luo H."/>
            <person name="Xiang L."/>
            <person name="Li Y."/>
            <person name="Xu Z."/>
            <person name="Ji A."/>
            <person name="Wang L."/>
            <person name="Lu S."/>
            <person name="Hayward A."/>
            <person name="Sun W."/>
            <person name="Li X."/>
            <person name="Schwartz D.C."/>
            <person name="Wang Y."/>
            <person name="Chen S."/>
        </authorList>
    </citation>
    <scope>NUCLEOTIDE SEQUENCE [LARGE SCALE GENOMIC DNA]</scope>
    <source>
        <strain evidence="2 3">ZZ0214-1</strain>
    </source>
</reference>
<dbReference type="OrthoDB" id="3242031at2759"/>
<evidence type="ECO:0000313" key="3">
    <source>
        <dbReference type="Proteomes" id="UP000230002"/>
    </source>
</evidence>
<dbReference type="AlphaFoldDB" id="A0A2G8SR69"/>
<comment type="caution">
    <text evidence="2">The sequence shown here is derived from an EMBL/GenBank/DDBJ whole genome shotgun (WGS) entry which is preliminary data.</text>
</comment>